<feature type="non-terminal residue" evidence="1">
    <location>
        <position position="86"/>
    </location>
</feature>
<organism evidence="1 2">
    <name type="scientific">Dentiscutata heterogama</name>
    <dbReference type="NCBI Taxonomy" id="1316150"/>
    <lineage>
        <taxon>Eukaryota</taxon>
        <taxon>Fungi</taxon>
        <taxon>Fungi incertae sedis</taxon>
        <taxon>Mucoromycota</taxon>
        <taxon>Glomeromycotina</taxon>
        <taxon>Glomeromycetes</taxon>
        <taxon>Diversisporales</taxon>
        <taxon>Gigasporaceae</taxon>
        <taxon>Dentiscutata</taxon>
    </lineage>
</organism>
<sequence>HTLVSQKSYDDFRCTGFYNSGLCGYLMLLKKATLNPNTDSYYFDTIVDNICEKKKAKSSLLKLQIQTIYINLTIVMIDKISIELVE</sequence>
<evidence type="ECO:0000313" key="2">
    <source>
        <dbReference type="Proteomes" id="UP000789702"/>
    </source>
</evidence>
<dbReference type="EMBL" id="CAJVPU010053665">
    <property type="protein sequence ID" value="CAG8765576.1"/>
    <property type="molecule type" value="Genomic_DNA"/>
</dbReference>
<accession>A0ACA9QV32</accession>
<feature type="non-terminal residue" evidence="1">
    <location>
        <position position="1"/>
    </location>
</feature>
<gene>
    <name evidence="1" type="ORF">DHETER_LOCUS15544</name>
</gene>
<comment type="caution">
    <text evidence="1">The sequence shown here is derived from an EMBL/GenBank/DDBJ whole genome shotgun (WGS) entry which is preliminary data.</text>
</comment>
<protein>
    <submittedName>
        <fullName evidence="1">11422_t:CDS:1</fullName>
    </submittedName>
</protein>
<reference evidence="1" key="1">
    <citation type="submission" date="2021-06" db="EMBL/GenBank/DDBJ databases">
        <authorList>
            <person name="Kallberg Y."/>
            <person name="Tangrot J."/>
            <person name="Rosling A."/>
        </authorList>
    </citation>
    <scope>NUCLEOTIDE SEQUENCE</scope>
    <source>
        <strain evidence="1">IL203A</strain>
    </source>
</reference>
<proteinExistence type="predicted"/>
<keyword evidence="2" id="KW-1185">Reference proteome</keyword>
<name>A0ACA9QV32_9GLOM</name>
<dbReference type="Proteomes" id="UP000789702">
    <property type="component" value="Unassembled WGS sequence"/>
</dbReference>
<evidence type="ECO:0000313" key="1">
    <source>
        <dbReference type="EMBL" id="CAG8765576.1"/>
    </source>
</evidence>